<comment type="caution">
    <text evidence="1">The sequence shown here is derived from an EMBL/GenBank/DDBJ whole genome shotgun (WGS) entry which is preliminary data.</text>
</comment>
<dbReference type="Proteomes" id="UP001497700">
    <property type="component" value="Unassembled WGS sequence"/>
</dbReference>
<sequence>MLLDRTMDPLSIIASIAGISQASASLSRALFNMISAAKNAPKEIYDIARGISDLSIIMIELRRVLRDAKDLCRRKLLRRIGSAMKRIGKIHREIKKLLDFEGSLDRLRWSFRRSKCTQFLYQIEGHKTGINTILHTMTLALQLKLLSKIPDEAPCSSGANNDTQEDANLARQQAENLIDVSYHSLRNLVTQENQSTEPSTDEEDDEETKPEDGHPSQVQLWKGSSGDTATWLYDLVFSSTTEADHMASHSSEAHATIPETTHSEGSEDEAKKKSQQNDNFNSLVPWRKDQPKSLSLLIKHPISSTLVVTELLSEWTTLTEDEIEGRGRPQEETIQEEQGSEPHLQFKDAVGRTFAFPWHIARTWVGIEKLIKEAFTHFDDIGPHVMTGHYDLIGPGPVIILPSIWKDIVEPGWAITMHMWPIPEMRLSKPRAPPHDRSRIKVHPVGQSATADHPPEDTRRPGVDSVKEPNLKGPQIQSTGMQVPPQKTSGRFRDPNGIPVNRPTERPAAVSRERQVDSLNDEDVGQRKSKPGRPRRSALEKGTKATLS</sequence>
<keyword evidence="2" id="KW-1185">Reference proteome</keyword>
<reference evidence="1 2" key="1">
    <citation type="journal article" date="2022" name="New Phytol.">
        <title>Ecological generalism drives hyperdiversity of secondary metabolite gene clusters in xylarialean endophytes.</title>
        <authorList>
            <person name="Franco M.E.E."/>
            <person name="Wisecaver J.H."/>
            <person name="Arnold A.E."/>
            <person name="Ju Y.M."/>
            <person name="Slot J.C."/>
            <person name="Ahrendt S."/>
            <person name="Moore L.P."/>
            <person name="Eastman K.E."/>
            <person name="Scott K."/>
            <person name="Konkel Z."/>
            <person name="Mondo S.J."/>
            <person name="Kuo A."/>
            <person name="Hayes R.D."/>
            <person name="Haridas S."/>
            <person name="Andreopoulos B."/>
            <person name="Riley R."/>
            <person name="LaButti K."/>
            <person name="Pangilinan J."/>
            <person name="Lipzen A."/>
            <person name="Amirebrahimi M."/>
            <person name="Yan J."/>
            <person name="Adam C."/>
            <person name="Keymanesh K."/>
            <person name="Ng V."/>
            <person name="Louie K."/>
            <person name="Northen T."/>
            <person name="Drula E."/>
            <person name="Henrissat B."/>
            <person name="Hsieh H.M."/>
            <person name="Youens-Clark K."/>
            <person name="Lutzoni F."/>
            <person name="Miadlikowska J."/>
            <person name="Eastwood D.C."/>
            <person name="Hamelin R.C."/>
            <person name="Grigoriev I.V."/>
            <person name="U'Ren J.M."/>
        </authorList>
    </citation>
    <scope>NUCLEOTIDE SEQUENCE [LARGE SCALE GENOMIC DNA]</scope>
    <source>
        <strain evidence="1 2">CBS 119005</strain>
    </source>
</reference>
<proteinExistence type="predicted"/>
<evidence type="ECO:0000313" key="2">
    <source>
        <dbReference type="Proteomes" id="UP001497700"/>
    </source>
</evidence>
<protein>
    <submittedName>
        <fullName evidence="1">Uncharacterized protein</fullName>
    </submittedName>
</protein>
<dbReference type="EMBL" id="MU393477">
    <property type="protein sequence ID" value="KAI4865070.1"/>
    <property type="molecule type" value="Genomic_DNA"/>
</dbReference>
<evidence type="ECO:0000313" key="1">
    <source>
        <dbReference type="EMBL" id="KAI4865070.1"/>
    </source>
</evidence>
<gene>
    <name evidence="1" type="ORF">F4820DRAFT_421701</name>
</gene>
<accession>A0ACB9Z252</accession>
<organism evidence="1 2">
    <name type="scientific">Hypoxylon rubiginosum</name>
    <dbReference type="NCBI Taxonomy" id="110542"/>
    <lineage>
        <taxon>Eukaryota</taxon>
        <taxon>Fungi</taxon>
        <taxon>Dikarya</taxon>
        <taxon>Ascomycota</taxon>
        <taxon>Pezizomycotina</taxon>
        <taxon>Sordariomycetes</taxon>
        <taxon>Xylariomycetidae</taxon>
        <taxon>Xylariales</taxon>
        <taxon>Hypoxylaceae</taxon>
        <taxon>Hypoxylon</taxon>
    </lineage>
</organism>
<name>A0ACB9Z252_9PEZI</name>